<dbReference type="Pfam" id="PF00020">
    <property type="entry name" value="TNFR_c6"/>
    <property type="match status" value="2"/>
</dbReference>
<keyword evidence="3" id="KW-1133">Transmembrane helix</keyword>
<dbReference type="SMART" id="SM00208">
    <property type="entry name" value="TNFR"/>
    <property type="match status" value="4"/>
</dbReference>
<feature type="compositionally biased region" description="Low complexity" evidence="2">
    <location>
        <begin position="422"/>
        <end position="439"/>
    </location>
</feature>
<feature type="domain" description="TNFR-Cys" evidence="4">
    <location>
        <begin position="190"/>
        <end position="232"/>
    </location>
</feature>
<keyword evidence="3" id="KW-0472">Membrane</keyword>
<feature type="repeat" description="TNFR-Cys" evidence="1">
    <location>
        <begin position="190"/>
        <end position="232"/>
    </location>
</feature>
<feature type="compositionally biased region" description="Pro residues" evidence="2">
    <location>
        <begin position="112"/>
        <end position="122"/>
    </location>
</feature>
<dbReference type="Proteomes" id="UP000694391">
    <property type="component" value="Unplaced"/>
</dbReference>
<dbReference type="InterPro" id="IPR001368">
    <property type="entry name" value="TNFR/NGFR_Cys_rich_reg"/>
</dbReference>
<dbReference type="GO" id="GO:0007165">
    <property type="term" value="P:signal transduction"/>
    <property type="evidence" value="ECO:0007669"/>
    <property type="project" value="InterPro"/>
</dbReference>
<dbReference type="InterPro" id="IPR052862">
    <property type="entry name" value="TNFR_superfamily_member_8"/>
</dbReference>
<organism evidence="5 6">
    <name type="scientific">Canis lupus dingo</name>
    <name type="common">dingo</name>
    <dbReference type="NCBI Taxonomy" id="286419"/>
    <lineage>
        <taxon>Eukaryota</taxon>
        <taxon>Metazoa</taxon>
        <taxon>Chordata</taxon>
        <taxon>Craniata</taxon>
        <taxon>Vertebrata</taxon>
        <taxon>Euteleostomi</taxon>
        <taxon>Mammalia</taxon>
        <taxon>Eutheria</taxon>
        <taxon>Laurasiatheria</taxon>
        <taxon>Carnivora</taxon>
        <taxon>Caniformia</taxon>
        <taxon>Canidae</taxon>
        <taxon>Canis</taxon>
    </lineage>
</organism>
<dbReference type="SUPFAM" id="SSF57586">
    <property type="entry name" value="TNF receptor-like"/>
    <property type="match status" value="2"/>
</dbReference>
<evidence type="ECO:0000259" key="4">
    <source>
        <dbReference type="PROSITE" id="PS50050"/>
    </source>
</evidence>
<dbReference type="PANTHER" id="PTHR47497">
    <property type="entry name" value="TUMOR NECROSIS FACTOR RECEPTOR SUPERFAMILY MEMBER 8"/>
    <property type="match status" value="1"/>
</dbReference>
<feature type="transmembrane region" description="Helical" evidence="3">
    <location>
        <begin position="481"/>
        <end position="501"/>
    </location>
</feature>
<dbReference type="GO" id="GO:0004888">
    <property type="term" value="F:transmembrane signaling receptor activity"/>
    <property type="evidence" value="ECO:0007669"/>
    <property type="project" value="InterPro"/>
</dbReference>
<dbReference type="AlphaFoldDB" id="A0A8C0K7K4"/>
<dbReference type="GeneTree" id="ENSGT00510000049215"/>
<evidence type="ECO:0000256" key="3">
    <source>
        <dbReference type="SAM" id="Phobius"/>
    </source>
</evidence>
<evidence type="ECO:0000313" key="6">
    <source>
        <dbReference type="Proteomes" id="UP000694391"/>
    </source>
</evidence>
<feature type="domain" description="TNFR-Cys" evidence="4">
    <location>
        <begin position="326"/>
        <end position="364"/>
    </location>
</feature>
<protein>
    <submittedName>
        <fullName evidence="5">TNF receptor superfamily member 8</fullName>
    </submittedName>
</protein>
<feature type="compositionally biased region" description="Polar residues" evidence="2">
    <location>
        <begin position="241"/>
        <end position="259"/>
    </location>
</feature>
<reference evidence="5" key="2">
    <citation type="submission" date="2025-09" db="UniProtKB">
        <authorList>
            <consortium name="Ensembl"/>
        </authorList>
    </citation>
    <scope>IDENTIFICATION</scope>
</reference>
<reference evidence="5" key="1">
    <citation type="submission" date="2025-08" db="UniProtKB">
        <authorList>
            <consortium name="Ensembl"/>
        </authorList>
    </citation>
    <scope>IDENTIFICATION</scope>
</reference>
<feature type="repeat" description="TNFR-Cys" evidence="1">
    <location>
        <begin position="151"/>
        <end position="189"/>
    </location>
</feature>
<dbReference type="PANTHER" id="PTHR47497:SF1">
    <property type="entry name" value="TUMOR NECROSIS FACTOR RECEPTOR SUPERFAMILY MEMBER 8"/>
    <property type="match status" value="1"/>
</dbReference>
<sequence>MTYSDWPAWATCPLASAWVGSVWGCGAAGGRWRLEAPGPRAGRRGCGPRAPPLPAPGTRTAGRCACVAARLPWLLGPRGPCSALPGLCGFLRRGRPGAATRCSPRPGAPGAQPGPGPGPGPGRRPGASVLPSPGLSARLPCPRGPSDCGKRCEPDYYLDRDGRCKACVSCSGEDLVEKVPCSGNSSRVCECRTGMFCATSATNTCARCIFHSICATGMVVRFQGTAERDTVCEPPAPATSPDCSTSPEACQAPTSSTPPQARPLLTSSASSRARTTLLGGGAPLTPEDDPKVARATTSPSAQKPRPDLGLTAQQLCPQGSSDCGKQCEPDYYLDRDGRCKACVSCSGDDLVEKTPCTWNSSRVCECRPGMFCATSATNSCARCITHPVCPPGMVTKPQGTAERAAPRELPPPEAHPACSINPDDSTAPTSTTASLVPTADPQPSKERGGPITRAWGDPSISTSTPISFSSTGKPVLVSGPVLFWTVVILVVVLGSVSFVLCHRRACRKWIQQSEWMWPGARGRRGPCTSPEGLCPGCLQPTALSFQSCTSATLSRPSGPSRSLRVSVQMSTGLLGPRGDSSSGPWSGAPCLHSLARQ</sequence>
<feature type="repeat" description="TNFR-Cys" evidence="1">
    <location>
        <begin position="326"/>
        <end position="364"/>
    </location>
</feature>
<dbReference type="InterPro" id="IPR020416">
    <property type="entry name" value="TNFR_8"/>
</dbReference>
<feature type="region of interest" description="Disordered" evidence="2">
    <location>
        <begin position="231"/>
        <end position="307"/>
    </location>
</feature>
<feature type="disulfide bond" evidence="1">
    <location>
        <begin position="214"/>
        <end position="232"/>
    </location>
</feature>
<comment type="caution">
    <text evidence="1">Lacks conserved residue(s) required for the propagation of feature annotation.</text>
</comment>
<evidence type="ECO:0000313" key="5">
    <source>
        <dbReference type="Ensembl" id="ENSCAFP00020011275.1"/>
    </source>
</evidence>
<keyword evidence="1" id="KW-1015">Disulfide bond</keyword>
<dbReference type="PRINTS" id="PR01923">
    <property type="entry name" value="TNFACTORR8"/>
</dbReference>
<dbReference type="PROSITE" id="PS00652">
    <property type="entry name" value="TNFR_NGFR_1"/>
    <property type="match status" value="2"/>
</dbReference>
<dbReference type="PROSITE" id="PS50050">
    <property type="entry name" value="TNFR_NGFR_2"/>
    <property type="match status" value="3"/>
</dbReference>
<dbReference type="Ensembl" id="ENSCAFT00020013057.1">
    <property type="protein sequence ID" value="ENSCAFP00020011275.1"/>
    <property type="gene ID" value="ENSCAFG00020009129.1"/>
</dbReference>
<feature type="compositionally biased region" description="Low complexity" evidence="2">
    <location>
        <begin position="262"/>
        <end position="277"/>
    </location>
</feature>
<proteinExistence type="predicted"/>
<feature type="region of interest" description="Disordered" evidence="2">
    <location>
        <begin position="99"/>
        <end position="129"/>
    </location>
</feature>
<dbReference type="InterPro" id="IPR034002">
    <property type="entry name" value="TNFRSF8_N"/>
</dbReference>
<accession>A0A8C0K7K4</accession>
<feature type="region of interest" description="Disordered" evidence="2">
    <location>
        <begin position="574"/>
        <end position="597"/>
    </location>
</feature>
<name>A0A8C0K7K4_CANLU</name>
<dbReference type="Gene3D" id="2.10.50.10">
    <property type="entry name" value="Tumor Necrosis Factor Receptor, subunit A, domain 2"/>
    <property type="match status" value="2"/>
</dbReference>
<feature type="domain" description="TNFR-Cys" evidence="4">
    <location>
        <begin position="151"/>
        <end position="189"/>
    </location>
</feature>
<gene>
    <name evidence="5" type="primary">TNFRSF8</name>
</gene>
<feature type="region of interest" description="Disordered" evidence="2">
    <location>
        <begin position="398"/>
        <end position="458"/>
    </location>
</feature>
<evidence type="ECO:0000256" key="2">
    <source>
        <dbReference type="SAM" id="MobiDB-lite"/>
    </source>
</evidence>
<evidence type="ECO:0000256" key="1">
    <source>
        <dbReference type="PROSITE-ProRule" id="PRU00206"/>
    </source>
</evidence>
<keyword evidence="3" id="KW-0812">Transmembrane</keyword>
<dbReference type="CDD" id="cd13409">
    <property type="entry name" value="TNFRSF8"/>
    <property type="match status" value="1"/>
</dbReference>
<keyword evidence="6" id="KW-1185">Reference proteome</keyword>